<feature type="transmembrane region" description="Helical" evidence="1">
    <location>
        <begin position="39"/>
        <end position="62"/>
    </location>
</feature>
<feature type="transmembrane region" description="Helical" evidence="1">
    <location>
        <begin position="181"/>
        <end position="206"/>
    </location>
</feature>
<reference evidence="3" key="1">
    <citation type="submission" date="2017-01" db="EMBL/GenBank/DDBJ databases">
        <title>Comparative genomics of anhydrobiosis in the tardigrade Hypsibius dujardini.</title>
        <authorList>
            <person name="Yoshida Y."/>
            <person name="Koutsovoulos G."/>
            <person name="Laetsch D."/>
            <person name="Stevens L."/>
            <person name="Kumar S."/>
            <person name="Horikawa D."/>
            <person name="Ishino K."/>
            <person name="Komine S."/>
            <person name="Tomita M."/>
            <person name="Blaxter M."/>
            <person name="Arakawa K."/>
        </authorList>
    </citation>
    <scope>NUCLEOTIDE SEQUENCE [LARGE SCALE GENOMIC DNA]</scope>
    <source>
        <strain evidence="3">Z151</strain>
    </source>
</reference>
<accession>A0A1W0X1A9</accession>
<keyword evidence="1" id="KW-1133">Transmembrane helix</keyword>
<evidence type="ECO:0000313" key="3">
    <source>
        <dbReference type="Proteomes" id="UP000192578"/>
    </source>
</evidence>
<organism evidence="2 3">
    <name type="scientific">Hypsibius exemplaris</name>
    <name type="common">Freshwater tardigrade</name>
    <dbReference type="NCBI Taxonomy" id="2072580"/>
    <lineage>
        <taxon>Eukaryota</taxon>
        <taxon>Metazoa</taxon>
        <taxon>Ecdysozoa</taxon>
        <taxon>Tardigrada</taxon>
        <taxon>Eutardigrada</taxon>
        <taxon>Parachela</taxon>
        <taxon>Hypsibioidea</taxon>
        <taxon>Hypsibiidae</taxon>
        <taxon>Hypsibius</taxon>
    </lineage>
</organism>
<dbReference type="EMBL" id="MTYJ01000024">
    <property type="protein sequence ID" value="OQV21228.1"/>
    <property type="molecule type" value="Genomic_DNA"/>
</dbReference>
<keyword evidence="1" id="KW-0472">Membrane</keyword>
<dbReference type="AlphaFoldDB" id="A0A1W0X1A9"/>
<sequence>MSSTSSPEKRLQPFLQPLIFIGIVPRCPTTFWKSPCRNLVFPFLICLILWFGTVFSILKIFFCHSTDPATAHKASFLDVIEDFRRNLQIFCGAFNICLFCWKARQIPRLLDRARELFGKKAQSAVEQSYSPPVVAYFVWLCVLYACVVSTAFTNEYLESFHKPAKLLCFGTHFLEWDSLEIAVKVLEMVVTTYVTGLLCGVMLLLYDGCRVIQAKIATFLTGKGETLRSLRRLQEQVIAFNDECNGVFGLLHLLVMSDAVSVTIVAVGLAAQPALQEALSAEASIHIVNGTTTMRPPRDAASLLHAFFLYVVGMVTMWGIIGSCVVALVVLLLANLALEFASQRVIAELETLESMYAVGNLSVDSSDAGVELGFCWREAEDDDHLSTVAGEHESSSGFQCLWPINTESSWSATVDGGRCLTYFR</sequence>
<keyword evidence="1" id="KW-0812">Transmembrane</keyword>
<keyword evidence="3" id="KW-1185">Reference proteome</keyword>
<feature type="transmembrane region" description="Helical" evidence="1">
    <location>
        <begin position="133"/>
        <end position="152"/>
    </location>
</feature>
<comment type="caution">
    <text evidence="2">The sequence shown here is derived from an EMBL/GenBank/DDBJ whole genome shotgun (WGS) entry which is preliminary data.</text>
</comment>
<evidence type="ECO:0000256" key="1">
    <source>
        <dbReference type="SAM" id="Phobius"/>
    </source>
</evidence>
<gene>
    <name evidence="2" type="ORF">BV898_04715</name>
</gene>
<evidence type="ECO:0000313" key="2">
    <source>
        <dbReference type="EMBL" id="OQV21228.1"/>
    </source>
</evidence>
<feature type="transmembrane region" description="Helical" evidence="1">
    <location>
        <begin position="307"/>
        <end position="334"/>
    </location>
</feature>
<proteinExistence type="predicted"/>
<protein>
    <submittedName>
        <fullName evidence="2">Uncharacterized protein</fullName>
    </submittedName>
</protein>
<dbReference type="Proteomes" id="UP000192578">
    <property type="component" value="Unassembled WGS sequence"/>
</dbReference>
<name>A0A1W0X1A9_HYPEX</name>
<feature type="transmembrane region" description="Helical" evidence="1">
    <location>
        <begin position="250"/>
        <end position="271"/>
    </location>
</feature>